<keyword evidence="2" id="KW-0966">Cell projection</keyword>
<evidence type="ECO:0000313" key="3">
    <source>
        <dbReference type="Proteomes" id="UP000315440"/>
    </source>
</evidence>
<dbReference type="Pfam" id="PF06289">
    <property type="entry name" value="FlbD"/>
    <property type="match status" value="1"/>
</dbReference>
<sequence>MIKLTRLSGEPFLLNAELIKYVESRPDTYVSLTTGERIVVGESPEEVLRRTIEYQQTKLLTPPSRPTASPDEQP</sequence>
<dbReference type="PANTHER" id="PTHR39185:SF1">
    <property type="entry name" value="SWARMING MOTILITY PROTEIN SWRD"/>
    <property type="match status" value="1"/>
</dbReference>
<reference evidence="2 3" key="1">
    <citation type="submission" date="2019-02" db="EMBL/GenBank/DDBJ databases">
        <title>Deep-cultivation of Planctomycetes and their phenomic and genomic characterization uncovers novel biology.</title>
        <authorList>
            <person name="Wiegand S."/>
            <person name="Jogler M."/>
            <person name="Boedeker C."/>
            <person name="Pinto D."/>
            <person name="Vollmers J."/>
            <person name="Rivas-Marin E."/>
            <person name="Kohn T."/>
            <person name="Peeters S.H."/>
            <person name="Heuer A."/>
            <person name="Rast P."/>
            <person name="Oberbeckmann S."/>
            <person name="Bunk B."/>
            <person name="Jeske O."/>
            <person name="Meyerdierks A."/>
            <person name="Storesund J.E."/>
            <person name="Kallscheuer N."/>
            <person name="Luecker S."/>
            <person name="Lage O.M."/>
            <person name="Pohl T."/>
            <person name="Merkel B.J."/>
            <person name="Hornburger P."/>
            <person name="Mueller R.-W."/>
            <person name="Bruemmer F."/>
            <person name="Labrenz M."/>
            <person name="Spormann A.M."/>
            <person name="Op Den Camp H."/>
            <person name="Overmann J."/>
            <person name="Amann R."/>
            <person name="Jetten M.S.M."/>
            <person name="Mascher T."/>
            <person name="Medema M.H."/>
            <person name="Devos D.P."/>
            <person name="Kaster A.-K."/>
            <person name="Ovreas L."/>
            <person name="Rohde M."/>
            <person name="Galperin M.Y."/>
            <person name="Jogler C."/>
        </authorList>
    </citation>
    <scope>NUCLEOTIDE SEQUENCE [LARGE SCALE GENOMIC DNA]</scope>
    <source>
        <strain evidence="2 3">Mal64</strain>
    </source>
</reference>
<name>A0A5C5ZJ01_9BACT</name>
<keyword evidence="3" id="KW-1185">Reference proteome</keyword>
<evidence type="ECO:0000256" key="1">
    <source>
        <dbReference type="SAM" id="MobiDB-lite"/>
    </source>
</evidence>
<dbReference type="RefSeq" id="WP_146402319.1">
    <property type="nucleotide sequence ID" value="NZ_SJPQ01000004.1"/>
</dbReference>
<keyword evidence="2" id="KW-0282">Flagellum</keyword>
<feature type="region of interest" description="Disordered" evidence="1">
    <location>
        <begin position="54"/>
        <end position="74"/>
    </location>
</feature>
<dbReference type="EMBL" id="SJPQ01000004">
    <property type="protein sequence ID" value="TWT86513.1"/>
    <property type="molecule type" value="Genomic_DNA"/>
</dbReference>
<gene>
    <name evidence="2" type="ORF">Mal64_33390</name>
</gene>
<keyword evidence="2" id="KW-0969">Cilium</keyword>
<comment type="caution">
    <text evidence="2">The sequence shown here is derived from an EMBL/GenBank/DDBJ whole genome shotgun (WGS) entry which is preliminary data.</text>
</comment>
<dbReference type="AlphaFoldDB" id="A0A5C5ZJ01"/>
<dbReference type="OrthoDB" id="9799862at2"/>
<accession>A0A5C5ZJ01</accession>
<protein>
    <submittedName>
        <fullName evidence="2">Flagellar protein (FlbD)</fullName>
    </submittedName>
</protein>
<dbReference type="PANTHER" id="PTHR39185">
    <property type="entry name" value="SWARMING MOTILITY PROTEIN SWRD"/>
    <property type="match status" value="1"/>
</dbReference>
<proteinExistence type="predicted"/>
<dbReference type="Proteomes" id="UP000315440">
    <property type="component" value="Unassembled WGS sequence"/>
</dbReference>
<organism evidence="2 3">
    <name type="scientific">Pseudobythopirellula maris</name>
    <dbReference type="NCBI Taxonomy" id="2527991"/>
    <lineage>
        <taxon>Bacteria</taxon>
        <taxon>Pseudomonadati</taxon>
        <taxon>Planctomycetota</taxon>
        <taxon>Planctomycetia</taxon>
        <taxon>Pirellulales</taxon>
        <taxon>Lacipirellulaceae</taxon>
        <taxon>Pseudobythopirellula</taxon>
    </lineage>
</organism>
<evidence type="ECO:0000313" key="2">
    <source>
        <dbReference type="EMBL" id="TWT86513.1"/>
    </source>
</evidence>
<dbReference type="InterPro" id="IPR009384">
    <property type="entry name" value="SwrD-like"/>
</dbReference>